<reference evidence="1" key="1">
    <citation type="submission" date="2019-11" db="EMBL/GenBank/DDBJ databases">
        <title>Nori genome reveals adaptations in red seaweeds to the harsh intertidal environment.</title>
        <authorList>
            <person name="Wang D."/>
            <person name="Mao Y."/>
        </authorList>
    </citation>
    <scope>NUCLEOTIDE SEQUENCE</scope>
    <source>
        <tissue evidence="1">Gametophyte</tissue>
    </source>
</reference>
<dbReference type="EMBL" id="CM020619">
    <property type="protein sequence ID" value="KAK1865052.1"/>
    <property type="molecule type" value="Genomic_DNA"/>
</dbReference>
<name>A0ACC3C4F7_PYRYE</name>
<keyword evidence="2" id="KW-1185">Reference proteome</keyword>
<accession>A0ACC3C4F7</accession>
<evidence type="ECO:0000313" key="2">
    <source>
        <dbReference type="Proteomes" id="UP000798662"/>
    </source>
</evidence>
<sequence length="536" mass="57695">MLVTLIFQEVDRLLRTLVPRKSVYFAFDGPAPLAKLMTQRSRRAKRRARDGGGGAAAAAAADMPAPVEEGPPPTAEELAAAALAEARKRRKARYRVARGDGVDPLAMAPGTELMAYLASSLEYWCVSRLQSDRRYEHVTAIVSGPHVAGEGELKIIDYLHTSVAPTDSVVIVGSDADIILQGVLTTCVRDFFVYIGGAPREPATLLSVWMLVRQLDELFPGESAAVRADFVVLCLLNGNDYLPKLRGSSFPRLWNRYKRLKSASGGHGSAMEEESATVTAASAGGLGVGRFYDVESYLRGILWTLAMYVDGVCPDFTYMYTKKYSPSPAVLVAWIRAHDGDPPGAMTPPISLTPPLPPHKATLALLPPRGAHLLPGPLRPLIATPAAAAQFISDVDGTFLVDRLHAAVDAIPLSAYTLSERRRTMLGAPQRFRRPPGAVSRLMPVEAIPPPPGRRFGRLTPRPAVDRVTLALTAKPPCRPWPAAVRFRALLPSLAAGVRGGVRPAVALRREREGEAWAVVGMAALAGGSLHGLSRR</sequence>
<comment type="caution">
    <text evidence="1">The sequence shown here is derived from an EMBL/GenBank/DDBJ whole genome shotgun (WGS) entry which is preliminary data.</text>
</comment>
<proteinExistence type="predicted"/>
<gene>
    <name evidence="1" type="ORF">I4F81_007587</name>
</gene>
<evidence type="ECO:0000313" key="1">
    <source>
        <dbReference type="EMBL" id="KAK1865052.1"/>
    </source>
</evidence>
<protein>
    <submittedName>
        <fullName evidence="1">Uncharacterized protein</fullName>
    </submittedName>
</protein>
<dbReference type="Proteomes" id="UP000798662">
    <property type="component" value="Chromosome 2"/>
</dbReference>
<organism evidence="1 2">
    <name type="scientific">Pyropia yezoensis</name>
    <name type="common">Susabi-nori</name>
    <name type="synonym">Porphyra yezoensis</name>
    <dbReference type="NCBI Taxonomy" id="2788"/>
    <lineage>
        <taxon>Eukaryota</taxon>
        <taxon>Rhodophyta</taxon>
        <taxon>Bangiophyceae</taxon>
        <taxon>Bangiales</taxon>
        <taxon>Bangiaceae</taxon>
        <taxon>Pyropia</taxon>
    </lineage>
</organism>